<evidence type="ECO:0000256" key="2">
    <source>
        <dbReference type="ARBA" id="ARBA00022490"/>
    </source>
</evidence>
<name>C4JRX1_UNCRE</name>
<reference evidence="4" key="1">
    <citation type="journal article" date="2009" name="Genome Res.">
        <title>Comparative genomic analyses of the human fungal pathogens Coccidioides and their relatives.</title>
        <authorList>
            <person name="Sharpton T.J."/>
            <person name="Stajich J.E."/>
            <person name="Rounsley S.D."/>
            <person name="Gardner M.J."/>
            <person name="Wortman J.R."/>
            <person name="Jordar V.S."/>
            <person name="Maiti R."/>
            <person name="Kodira C.D."/>
            <person name="Neafsey D.E."/>
            <person name="Zeng Q."/>
            <person name="Hung C.-Y."/>
            <person name="McMahan C."/>
            <person name="Muszewska A."/>
            <person name="Grynberg M."/>
            <person name="Mandel M.A."/>
            <person name="Kellner E.M."/>
            <person name="Barker B.M."/>
            <person name="Galgiani J.N."/>
            <person name="Orbach M.J."/>
            <person name="Kirkland T.N."/>
            <person name="Cole G.T."/>
            <person name="Henn M.R."/>
            <person name="Birren B.W."/>
            <person name="Taylor J.W."/>
        </authorList>
    </citation>
    <scope>NUCLEOTIDE SEQUENCE [LARGE SCALE GENOMIC DNA]</scope>
    <source>
        <strain evidence="4">UAMH 1704</strain>
    </source>
</reference>
<accession>C4JRX1</accession>
<dbReference type="InterPro" id="IPR011989">
    <property type="entry name" value="ARM-like"/>
</dbReference>
<evidence type="ECO:0000313" key="3">
    <source>
        <dbReference type="EMBL" id="EEP80368.1"/>
    </source>
</evidence>
<evidence type="ECO:0000256" key="1">
    <source>
        <dbReference type="ARBA" id="ARBA00004496"/>
    </source>
</evidence>
<dbReference type="PANTHER" id="PTHR45994:SF1">
    <property type="entry name" value="FI21225P1"/>
    <property type="match status" value="1"/>
</dbReference>
<evidence type="ECO:0000313" key="4">
    <source>
        <dbReference type="Proteomes" id="UP000002058"/>
    </source>
</evidence>
<comment type="subcellular location">
    <subcellularLocation>
        <location evidence="1">Cytoplasm</location>
    </subcellularLocation>
</comment>
<gene>
    <name evidence="3" type="ORF">UREG_05210</name>
</gene>
<dbReference type="RefSeq" id="XP_002584521.1">
    <property type="nucleotide sequence ID" value="XM_002584475.1"/>
</dbReference>
<dbReference type="Gene3D" id="1.25.10.10">
    <property type="entry name" value="Leucine-rich Repeat Variant"/>
    <property type="match status" value="1"/>
</dbReference>
<dbReference type="OrthoDB" id="5574718at2759"/>
<dbReference type="AlphaFoldDB" id="C4JRX1"/>
<proteinExistence type="predicted"/>
<dbReference type="eggNOG" id="KOG4151">
    <property type="taxonomic scope" value="Eukaryota"/>
</dbReference>
<dbReference type="InterPro" id="IPR016024">
    <property type="entry name" value="ARM-type_fold"/>
</dbReference>
<dbReference type="STRING" id="336963.C4JRX1"/>
<organism evidence="3 4">
    <name type="scientific">Uncinocarpus reesii (strain UAMH 1704)</name>
    <dbReference type="NCBI Taxonomy" id="336963"/>
    <lineage>
        <taxon>Eukaryota</taxon>
        <taxon>Fungi</taxon>
        <taxon>Dikarya</taxon>
        <taxon>Ascomycota</taxon>
        <taxon>Pezizomycotina</taxon>
        <taxon>Eurotiomycetes</taxon>
        <taxon>Eurotiomycetidae</taxon>
        <taxon>Onygenales</taxon>
        <taxon>Onygenaceae</taxon>
        <taxon>Uncinocarpus</taxon>
    </lineage>
</organism>
<dbReference type="GO" id="GO:0051879">
    <property type="term" value="F:Hsp90 protein binding"/>
    <property type="evidence" value="ECO:0007669"/>
    <property type="project" value="TreeGrafter"/>
</dbReference>
<dbReference type="HOGENOM" id="CLU_724004_0_0_1"/>
<sequence length="382" mass="41075">MVSVINNDRAAFLAKEAVDLVDAGHREAASRNLREAISLSPESSEVKAAFLKVNQDEQNNHPLLSLCRRYVNQQDEAAGKEAARYLRQEGLEPPADVALESLKLVLGTPASKLSAIQDDIISGLARQTVCCRQYFAAELQNSVTQFFDELYDRGDGSVVCLDMIITSAIRPLLLLLTPPETGSVDQPRDFLPIFEGLLALTNLASSPDRNAGATIVRAGWSTIEDLLLSNHSYIQRAACELACNLMTCEQGVGKFADGSARASQRLHIILALADVEDLPTRRAAGGALAMLTEYESAVSAILDRARGLEIILGLCGDEDDGLVHRGIVCVQNLVRATGDIGKRARQGLLENGALDTLKTCLTKTRNPAVVEGGVEAVKALIT</sequence>
<dbReference type="KEGG" id="ure:UREG_05210"/>
<dbReference type="VEuPathDB" id="FungiDB:UREG_05210"/>
<evidence type="ECO:0008006" key="5">
    <source>
        <dbReference type="Google" id="ProtNLM"/>
    </source>
</evidence>
<dbReference type="GO" id="GO:0005737">
    <property type="term" value="C:cytoplasm"/>
    <property type="evidence" value="ECO:0007669"/>
    <property type="project" value="UniProtKB-SubCell"/>
</dbReference>
<dbReference type="PANTHER" id="PTHR45994">
    <property type="entry name" value="FI21225P1"/>
    <property type="match status" value="1"/>
</dbReference>
<protein>
    <recommendedName>
        <fullName evidence="5">UNC-45/Cro1/She4 central domain-containing protein</fullName>
    </recommendedName>
</protein>
<dbReference type="SUPFAM" id="SSF48371">
    <property type="entry name" value="ARM repeat"/>
    <property type="match status" value="1"/>
</dbReference>
<dbReference type="GeneID" id="8438183"/>
<dbReference type="InParanoid" id="C4JRX1"/>
<dbReference type="Proteomes" id="UP000002058">
    <property type="component" value="Unassembled WGS sequence"/>
</dbReference>
<keyword evidence="2" id="KW-0963">Cytoplasm</keyword>
<dbReference type="EMBL" id="CH476617">
    <property type="protein sequence ID" value="EEP80368.1"/>
    <property type="molecule type" value="Genomic_DNA"/>
</dbReference>
<keyword evidence="4" id="KW-1185">Reference proteome</keyword>